<dbReference type="InterPro" id="IPR050469">
    <property type="entry name" value="Diguanylate_Cyclase"/>
</dbReference>
<dbReference type="PANTHER" id="PTHR45138">
    <property type="entry name" value="REGULATORY COMPONENTS OF SENSORY TRANSDUCTION SYSTEM"/>
    <property type="match status" value="1"/>
</dbReference>
<dbReference type="GO" id="GO:0000155">
    <property type="term" value="F:phosphorelay sensor kinase activity"/>
    <property type="evidence" value="ECO:0007669"/>
    <property type="project" value="InterPro"/>
</dbReference>
<dbReference type="GO" id="GO:0052621">
    <property type="term" value="F:diguanylate cyclase activity"/>
    <property type="evidence" value="ECO:0007669"/>
    <property type="project" value="UniProtKB-EC"/>
</dbReference>
<dbReference type="InterPro" id="IPR029787">
    <property type="entry name" value="Nucleotide_cyclase"/>
</dbReference>
<dbReference type="Gene3D" id="1.10.1760.20">
    <property type="match status" value="1"/>
</dbReference>
<gene>
    <name evidence="8" type="ORF">HNQ08_002716</name>
</gene>
<dbReference type="InterPro" id="IPR043128">
    <property type="entry name" value="Rev_trsase/Diguanyl_cyclase"/>
</dbReference>
<comment type="caution">
    <text evidence="8">The sequence shown here is derived from an EMBL/GenBank/DDBJ whole genome shotgun (WGS) entry which is preliminary data.</text>
</comment>
<keyword evidence="5 6" id="KW-0472">Membrane</keyword>
<sequence>MLTNPLLMNLALLVAGLFTVSLTYVRASVSEAWTRLLVRYALMVGTSVALMVNTIPLGPGLLYDFRTVPVALASRRNGWLAGLAVALPLGVYRWLLGGLGQVPACINLLLVALLAGWGRPAFTRRSGNVGPALYTRWREALQIFAMANLTTFVAFALAAKPVAEALGVYTLFTLLSTVGMVAGHLVVQTRLSALANAATLGQLAFTDGLTGALNRRQFDLDLPQAGPASYLLLLDLDHFKQVNDSHGHAAGDRVLGALADVVRQSVRPSDRVYRLGGEEFVVLLHHCQPDAALLVAERVRASIEGRLAGLAGVPGVITVSGGLVPARGAASLAAADTWLYAAKAAGRNRMFSWLGAGENLMS</sequence>
<dbReference type="GO" id="GO:0071555">
    <property type="term" value="P:cell wall organization"/>
    <property type="evidence" value="ECO:0007669"/>
    <property type="project" value="InterPro"/>
</dbReference>
<dbReference type="GO" id="GO:0005886">
    <property type="term" value="C:plasma membrane"/>
    <property type="evidence" value="ECO:0007669"/>
    <property type="project" value="UniProtKB-SubCell"/>
</dbReference>
<dbReference type="CDD" id="cd01949">
    <property type="entry name" value="GGDEF"/>
    <property type="match status" value="1"/>
</dbReference>
<reference evidence="8 9" key="1">
    <citation type="submission" date="2020-08" db="EMBL/GenBank/DDBJ databases">
        <title>Genomic Encyclopedia of Type Strains, Phase IV (KMG-IV): sequencing the most valuable type-strain genomes for metagenomic binning, comparative biology and taxonomic classification.</title>
        <authorList>
            <person name="Goeker M."/>
        </authorList>
    </citation>
    <scope>NUCLEOTIDE SEQUENCE [LARGE SCALE GENOMIC DNA]</scope>
    <source>
        <strain evidence="8 9">DSM 27939</strain>
    </source>
</reference>
<feature type="transmembrane region" description="Helical" evidence="6">
    <location>
        <begin position="165"/>
        <end position="187"/>
    </location>
</feature>
<dbReference type="EC" id="2.7.7.65" evidence="8"/>
<dbReference type="EMBL" id="JACHFL010000006">
    <property type="protein sequence ID" value="MBB5363610.1"/>
    <property type="molecule type" value="Genomic_DNA"/>
</dbReference>
<feature type="domain" description="GGDEF" evidence="7">
    <location>
        <begin position="227"/>
        <end position="355"/>
    </location>
</feature>
<evidence type="ECO:0000256" key="1">
    <source>
        <dbReference type="ARBA" id="ARBA00004651"/>
    </source>
</evidence>
<feature type="transmembrane region" description="Helical" evidence="6">
    <location>
        <begin position="101"/>
        <end position="119"/>
    </location>
</feature>
<feature type="transmembrane region" description="Helical" evidence="6">
    <location>
        <begin position="140"/>
        <end position="159"/>
    </location>
</feature>
<feature type="transmembrane region" description="Helical" evidence="6">
    <location>
        <begin position="37"/>
        <end position="57"/>
    </location>
</feature>
<evidence type="ECO:0000313" key="8">
    <source>
        <dbReference type="EMBL" id="MBB5363610.1"/>
    </source>
</evidence>
<dbReference type="Proteomes" id="UP000552709">
    <property type="component" value="Unassembled WGS sequence"/>
</dbReference>
<dbReference type="SMART" id="SM00267">
    <property type="entry name" value="GGDEF"/>
    <property type="match status" value="1"/>
</dbReference>
<evidence type="ECO:0000256" key="6">
    <source>
        <dbReference type="SAM" id="Phobius"/>
    </source>
</evidence>
<evidence type="ECO:0000256" key="3">
    <source>
        <dbReference type="ARBA" id="ARBA00022692"/>
    </source>
</evidence>
<accession>A0A7W8JVB9</accession>
<proteinExistence type="predicted"/>
<dbReference type="InterPro" id="IPR000160">
    <property type="entry name" value="GGDEF_dom"/>
</dbReference>
<keyword evidence="4 6" id="KW-1133">Transmembrane helix</keyword>
<evidence type="ECO:0000256" key="5">
    <source>
        <dbReference type="ARBA" id="ARBA00023136"/>
    </source>
</evidence>
<evidence type="ECO:0000259" key="7">
    <source>
        <dbReference type="PROSITE" id="PS50887"/>
    </source>
</evidence>
<comment type="subcellular location">
    <subcellularLocation>
        <location evidence="1">Cell membrane</location>
        <topology evidence="1">Multi-pass membrane protein</topology>
    </subcellularLocation>
</comment>
<evidence type="ECO:0000313" key="9">
    <source>
        <dbReference type="Proteomes" id="UP000552709"/>
    </source>
</evidence>
<name>A0A7W8JVB9_9DEIO</name>
<dbReference type="GO" id="GO:1902201">
    <property type="term" value="P:negative regulation of bacterial-type flagellum-dependent cell motility"/>
    <property type="evidence" value="ECO:0007669"/>
    <property type="project" value="TreeGrafter"/>
</dbReference>
<keyword evidence="2" id="KW-1003">Cell membrane</keyword>
<keyword evidence="3 6" id="KW-0812">Transmembrane</keyword>
<keyword evidence="9" id="KW-1185">Reference proteome</keyword>
<dbReference type="PANTHER" id="PTHR45138:SF9">
    <property type="entry name" value="DIGUANYLATE CYCLASE DGCM-RELATED"/>
    <property type="match status" value="1"/>
</dbReference>
<dbReference type="GO" id="GO:0043709">
    <property type="term" value="P:cell adhesion involved in single-species biofilm formation"/>
    <property type="evidence" value="ECO:0007669"/>
    <property type="project" value="TreeGrafter"/>
</dbReference>
<dbReference type="Gene3D" id="3.30.70.270">
    <property type="match status" value="1"/>
</dbReference>
<keyword evidence="8" id="KW-0808">Transferase</keyword>
<dbReference type="PROSITE" id="PS50887">
    <property type="entry name" value="GGDEF"/>
    <property type="match status" value="1"/>
</dbReference>
<organism evidence="8 9">
    <name type="scientific">Deinococcus humi</name>
    <dbReference type="NCBI Taxonomy" id="662880"/>
    <lineage>
        <taxon>Bacteria</taxon>
        <taxon>Thermotogati</taxon>
        <taxon>Deinococcota</taxon>
        <taxon>Deinococci</taxon>
        <taxon>Deinococcales</taxon>
        <taxon>Deinococcaceae</taxon>
        <taxon>Deinococcus</taxon>
    </lineage>
</organism>
<evidence type="ECO:0000256" key="4">
    <source>
        <dbReference type="ARBA" id="ARBA00022989"/>
    </source>
</evidence>
<keyword evidence="8" id="KW-0548">Nucleotidyltransferase</keyword>
<protein>
    <submittedName>
        <fullName evidence="8">Diguanylate cyclase</fullName>
        <ecNumber evidence="8">2.7.7.65</ecNumber>
    </submittedName>
</protein>
<dbReference type="Pfam" id="PF07694">
    <property type="entry name" value="5TM-5TMR_LYT"/>
    <property type="match status" value="1"/>
</dbReference>
<feature type="transmembrane region" description="Helical" evidence="6">
    <location>
        <begin position="78"/>
        <end position="95"/>
    </location>
</feature>
<dbReference type="NCBIfam" id="TIGR00254">
    <property type="entry name" value="GGDEF"/>
    <property type="match status" value="1"/>
</dbReference>
<dbReference type="AlphaFoldDB" id="A0A7W8JVB9"/>
<dbReference type="InterPro" id="IPR011620">
    <property type="entry name" value="Sig_transdc_His_kinase_LytS_TM"/>
</dbReference>
<dbReference type="Pfam" id="PF00990">
    <property type="entry name" value="GGDEF"/>
    <property type="match status" value="1"/>
</dbReference>
<dbReference type="RefSeq" id="WP_184132843.1">
    <property type="nucleotide sequence ID" value="NZ_JACHFL010000006.1"/>
</dbReference>
<dbReference type="SUPFAM" id="SSF55073">
    <property type="entry name" value="Nucleotide cyclase"/>
    <property type="match status" value="1"/>
</dbReference>
<evidence type="ECO:0000256" key="2">
    <source>
        <dbReference type="ARBA" id="ARBA00022475"/>
    </source>
</evidence>